<dbReference type="InterPro" id="IPR019426">
    <property type="entry name" value="7TM_GPCR_serpentine_rcpt_Srv"/>
</dbReference>
<reference evidence="2" key="1">
    <citation type="submission" date="2023-10" db="EMBL/GenBank/DDBJ databases">
        <title>Genome assembly of Pristionchus species.</title>
        <authorList>
            <person name="Yoshida K."/>
            <person name="Sommer R.J."/>
        </authorList>
    </citation>
    <scope>NUCLEOTIDE SEQUENCE</scope>
    <source>
        <strain evidence="2">RS0144</strain>
    </source>
</reference>
<comment type="caution">
    <text evidence="2">The sequence shown here is derived from an EMBL/GenBank/DDBJ whole genome shotgun (WGS) entry which is preliminary data.</text>
</comment>
<feature type="transmembrane region" description="Helical" evidence="1">
    <location>
        <begin position="120"/>
        <end position="141"/>
    </location>
</feature>
<name>A0AAV5TK25_9BILA</name>
<dbReference type="InterPro" id="IPR051119">
    <property type="entry name" value="Nematode_SR-like"/>
</dbReference>
<keyword evidence="1" id="KW-0472">Membrane</keyword>
<proteinExistence type="predicted"/>
<feature type="transmembrane region" description="Helical" evidence="1">
    <location>
        <begin position="37"/>
        <end position="55"/>
    </location>
</feature>
<evidence type="ECO:0000256" key="1">
    <source>
        <dbReference type="SAM" id="Phobius"/>
    </source>
</evidence>
<accession>A0AAV5TK25</accession>
<feature type="transmembrane region" description="Helical" evidence="1">
    <location>
        <begin position="161"/>
        <end position="180"/>
    </location>
</feature>
<feature type="transmembrane region" description="Helical" evidence="1">
    <location>
        <begin position="85"/>
        <end position="108"/>
    </location>
</feature>
<protein>
    <recommendedName>
        <fullName evidence="4">G protein-coupled receptor</fullName>
    </recommendedName>
</protein>
<dbReference type="Proteomes" id="UP001432027">
    <property type="component" value="Unassembled WGS sequence"/>
</dbReference>
<dbReference type="SUPFAM" id="SSF81321">
    <property type="entry name" value="Family A G protein-coupled receptor-like"/>
    <property type="match status" value="1"/>
</dbReference>
<dbReference type="PANTHER" id="PTHR31627:SF42">
    <property type="entry name" value="G_PROTEIN_RECEP_F1_2 DOMAIN-CONTAINING PROTEIN-RELATED"/>
    <property type="match status" value="1"/>
</dbReference>
<dbReference type="Gene3D" id="1.20.1070.10">
    <property type="entry name" value="Rhodopsin 7-helix transmembrane proteins"/>
    <property type="match status" value="1"/>
</dbReference>
<keyword evidence="1" id="KW-1133">Transmembrane helix</keyword>
<sequence>MLQFYGVTLISLSRMLLVCHPLARLTKIVTDMSTRKIIIFHGVPPLLYALYVLFFQQYRRYEYDVNAGTMTRIGDAWSISFNSDVMIVTSTVGAVISSICYIRVFASLRNRPLRSWRSELSVVITSFAMFLSLCAMCAYFIVNKYTLLAENWGVFYMTRNLNYVVSFSIALINPWCLMITNAQIRSAVIGTTIRGVFTGVPCCSRFVDYSSTDNAAIAAAAAAARHT</sequence>
<feature type="non-terminal residue" evidence="2">
    <location>
        <position position="227"/>
    </location>
</feature>
<evidence type="ECO:0000313" key="2">
    <source>
        <dbReference type="EMBL" id="GMS94651.1"/>
    </source>
</evidence>
<keyword evidence="1" id="KW-0812">Transmembrane</keyword>
<gene>
    <name evidence="2" type="ORF">PENTCL1PPCAC_16826</name>
</gene>
<dbReference type="AlphaFoldDB" id="A0AAV5TK25"/>
<evidence type="ECO:0008006" key="4">
    <source>
        <dbReference type="Google" id="ProtNLM"/>
    </source>
</evidence>
<organism evidence="2 3">
    <name type="scientific">Pristionchus entomophagus</name>
    <dbReference type="NCBI Taxonomy" id="358040"/>
    <lineage>
        <taxon>Eukaryota</taxon>
        <taxon>Metazoa</taxon>
        <taxon>Ecdysozoa</taxon>
        <taxon>Nematoda</taxon>
        <taxon>Chromadorea</taxon>
        <taxon>Rhabditida</taxon>
        <taxon>Rhabditina</taxon>
        <taxon>Diplogasteromorpha</taxon>
        <taxon>Diplogasteroidea</taxon>
        <taxon>Neodiplogasteridae</taxon>
        <taxon>Pristionchus</taxon>
    </lineage>
</organism>
<dbReference type="PANTHER" id="PTHR31627">
    <property type="entry name" value="SERPENTINE RECEPTOR CLASS GAMMA-RELATED"/>
    <property type="match status" value="1"/>
</dbReference>
<evidence type="ECO:0000313" key="3">
    <source>
        <dbReference type="Proteomes" id="UP001432027"/>
    </source>
</evidence>
<dbReference type="EMBL" id="BTSX01000004">
    <property type="protein sequence ID" value="GMS94651.1"/>
    <property type="molecule type" value="Genomic_DNA"/>
</dbReference>
<keyword evidence="3" id="KW-1185">Reference proteome</keyword>
<dbReference type="Pfam" id="PF10323">
    <property type="entry name" value="7TM_GPCR_Srv"/>
    <property type="match status" value="1"/>
</dbReference>